<reference evidence="2 3" key="1">
    <citation type="journal article" date="2017" name="Genome Announc.">
        <title>Draft Genome Sequence of Romboutsia weinsteinii sp. nov. Strain CCRI-19649(T) Isolated from Surface Water.</title>
        <authorList>
            <person name="Maheux A.F."/>
            <person name="Boudreau D.K."/>
            <person name="Berube E."/>
            <person name="Boissinot M."/>
            <person name="Cantin P."/>
            <person name="Raymond F."/>
            <person name="Corbeil J."/>
            <person name="Omar R.F."/>
            <person name="Bergeron M.G."/>
        </authorList>
    </citation>
    <scope>NUCLEOTIDE SEQUENCE [LARGE SCALE GENOMIC DNA]</scope>
    <source>
        <strain evidence="2 3">CCRI-19649</strain>
    </source>
</reference>
<evidence type="ECO:0000256" key="1">
    <source>
        <dbReference type="SAM" id="Phobius"/>
    </source>
</evidence>
<dbReference type="Proteomes" id="UP000215694">
    <property type="component" value="Unassembled WGS sequence"/>
</dbReference>
<proteinExistence type="predicted"/>
<feature type="transmembrane region" description="Helical" evidence="1">
    <location>
        <begin position="7"/>
        <end position="29"/>
    </location>
</feature>
<comment type="caution">
    <text evidence="2">The sequence shown here is derived from an EMBL/GenBank/DDBJ whole genome shotgun (WGS) entry which is preliminary data.</text>
</comment>
<keyword evidence="1" id="KW-0812">Transmembrane</keyword>
<name>A0A371J3I9_9FIRM</name>
<keyword evidence="1" id="KW-0472">Membrane</keyword>
<keyword evidence="3" id="KW-1185">Reference proteome</keyword>
<dbReference type="OrthoDB" id="2039553at2"/>
<evidence type="ECO:0000313" key="3">
    <source>
        <dbReference type="Proteomes" id="UP000215694"/>
    </source>
</evidence>
<feature type="transmembrane region" description="Helical" evidence="1">
    <location>
        <begin position="49"/>
        <end position="71"/>
    </location>
</feature>
<protein>
    <submittedName>
        <fullName evidence="2">Uncharacterized protein</fullName>
    </submittedName>
</protein>
<feature type="transmembrane region" description="Helical" evidence="1">
    <location>
        <begin position="83"/>
        <end position="109"/>
    </location>
</feature>
<sequence length="115" mass="13037">MKKIPKIIWGVIYSIGTCITLLLSIISLSRSDTIINPDAMIFFQLYEQAFILLAFGAIPMVIACYMVCKVYEMKNSHNYKRNSMIIFIPGIICVSCSIFMLGLLFIGMINSFILH</sequence>
<accession>A0A371J3I9</accession>
<evidence type="ECO:0000313" key="2">
    <source>
        <dbReference type="EMBL" id="RDY27283.1"/>
    </source>
</evidence>
<dbReference type="RefSeq" id="WP_094368326.1">
    <property type="nucleotide sequence ID" value="NZ_NOJY02000014.1"/>
</dbReference>
<organism evidence="2 3">
    <name type="scientific">Romboutsia weinsteinii</name>
    <dbReference type="NCBI Taxonomy" id="2020949"/>
    <lineage>
        <taxon>Bacteria</taxon>
        <taxon>Bacillati</taxon>
        <taxon>Bacillota</taxon>
        <taxon>Clostridia</taxon>
        <taxon>Peptostreptococcales</taxon>
        <taxon>Peptostreptococcaceae</taxon>
        <taxon>Romboutsia</taxon>
    </lineage>
</organism>
<dbReference type="EMBL" id="NOJY02000014">
    <property type="protein sequence ID" value="RDY27283.1"/>
    <property type="molecule type" value="Genomic_DNA"/>
</dbReference>
<dbReference type="AlphaFoldDB" id="A0A371J3I9"/>
<keyword evidence="1" id="KW-1133">Transmembrane helix</keyword>
<gene>
    <name evidence="2" type="ORF">CHL78_009865</name>
</gene>